<evidence type="ECO:0000256" key="4">
    <source>
        <dbReference type="SAM" id="MobiDB-lite"/>
    </source>
</evidence>
<feature type="repeat" description="WD" evidence="3">
    <location>
        <begin position="532"/>
        <end position="552"/>
    </location>
</feature>
<feature type="region of interest" description="Disordered" evidence="4">
    <location>
        <begin position="119"/>
        <end position="172"/>
    </location>
</feature>
<keyword evidence="1 3" id="KW-0853">WD repeat</keyword>
<dbReference type="InterPro" id="IPR020472">
    <property type="entry name" value="WD40_PAC1"/>
</dbReference>
<dbReference type="InterPro" id="IPR015943">
    <property type="entry name" value="WD40/YVTN_repeat-like_dom_sf"/>
</dbReference>
<evidence type="ECO:0000313" key="5">
    <source>
        <dbReference type="EMBL" id="KAK9665209.1"/>
    </source>
</evidence>
<evidence type="ECO:0000256" key="1">
    <source>
        <dbReference type="ARBA" id="ARBA00022574"/>
    </source>
</evidence>
<keyword evidence="6" id="KW-1185">Reference proteome</keyword>
<dbReference type="SUPFAM" id="SSF50978">
    <property type="entry name" value="WD40 repeat-like"/>
    <property type="match status" value="1"/>
</dbReference>
<dbReference type="PANTHER" id="PTHR14221">
    <property type="entry name" value="WD REPEAT DOMAIN 44"/>
    <property type="match status" value="1"/>
</dbReference>
<dbReference type="AlphaFoldDB" id="A0AAW1GNV1"/>
<gene>
    <name evidence="5" type="ORF">RND81_14G097700</name>
</gene>
<organism evidence="5 6">
    <name type="scientific">Saponaria officinalis</name>
    <name type="common">Common soapwort</name>
    <name type="synonym">Lychnis saponaria</name>
    <dbReference type="NCBI Taxonomy" id="3572"/>
    <lineage>
        <taxon>Eukaryota</taxon>
        <taxon>Viridiplantae</taxon>
        <taxon>Streptophyta</taxon>
        <taxon>Embryophyta</taxon>
        <taxon>Tracheophyta</taxon>
        <taxon>Spermatophyta</taxon>
        <taxon>Magnoliopsida</taxon>
        <taxon>eudicotyledons</taxon>
        <taxon>Gunneridae</taxon>
        <taxon>Pentapetalae</taxon>
        <taxon>Caryophyllales</taxon>
        <taxon>Caryophyllaceae</taxon>
        <taxon>Caryophylleae</taxon>
        <taxon>Saponaria</taxon>
    </lineage>
</organism>
<dbReference type="Proteomes" id="UP001443914">
    <property type="component" value="Unassembled WGS sequence"/>
</dbReference>
<proteinExistence type="predicted"/>
<feature type="repeat" description="WD" evidence="3">
    <location>
        <begin position="386"/>
        <end position="419"/>
    </location>
</feature>
<feature type="repeat" description="WD" evidence="3">
    <location>
        <begin position="245"/>
        <end position="286"/>
    </location>
</feature>
<feature type="repeat" description="WD" evidence="3">
    <location>
        <begin position="346"/>
        <end position="386"/>
    </location>
</feature>
<dbReference type="PROSITE" id="PS50294">
    <property type="entry name" value="WD_REPEATS_REGION"/>
    <property type="match status" value="3"/>
</dbReference>
<sequence length="694" mass="77927">MLDTCSDSGEIQFLDALEEIAVSSDSGSDCHDDARSVVSSAQFDVWIKNLESVETRRSKFFNWLGLDVDKISGDDSEESSDSERRVDRIEKTCFEDEFSSSRSSMSCLSGDDLSSSGNLTHNVRVVDGNENLDREMQDDVGDKRREYVSDISVDAERPERSSSSSSFSGELSPVRNAYRSCSLGPSKGVKKWWLSRLKSFTCVTETEEESCHDSSPVDRIQRVKVHHSGSRQSRELSALYYGQSIQAHKGAILTMKFSLDGRFLASAGEDRVVRVWQVMEDDRSNKRDVPDMDPSSVYFTMDQLLELKPLSSGKEKNGRLKRNSDSACVVLPPKVFRVLDKPVHEFHGHTGEILDLSWSRSNYLLSSSVDKTVRLWRVGNNDCLKVFPHNNYVTCVEFNPVDENHFISGSIDGKIRIWETSLCKVVYWTEIKDIVTAVCYRPDGQGGIVGSITGSCRFYSISDDQLQLDTQISLHNKKSSGKRITGIQFFPRDPSKVMISCADSHVRIVQGVDVIGKYKSVRSTGTFSSAHFTSDGKHIVSASEDSSVNIWKCADHGRRDSSHVKKVKTSERFASNASVALPWPGLQSESRGNRWQKGVFNSLTRRGHSFFSPAHFSCGQDFFQESNYPKGSALWPEEKLLAPNKMSSMHKSEYRFLRTCQSRSDSHAWGMVVVTAGWDGRIRSFHNYGLPVPH</sequence>
<name>A0AAW1GNV1_SAPOF</name>
<comment type="caution">
    <text evidence="5">The sequence shown here is derived from an EMBL/GenBank/DDBJ whole genome shotgun (WGS) entry which is preliminary data.</text>
</comment>
<keyword evidence="2" id="KW-0677">Repeat</keyword>
<dbReference type="Pfam" id="PF00400">
    <property type="entry name" value="WD40"/>
    <property type="match status" value="4"/>
</dbReference>
<feature type="compositionally biased region" description="Basic and acidic residues" evidence="4">
    <location>
        <begin position="131"/>
        <end position="160"/>
    </location>
</feature>
<dbReference type="InterPro" id="IPR001680">
    <property type="entry name" value="WD40_rpt"/>
</dbReference>
<dbReference type="SMART" id="SM00320">
    <property type="entry name" value="WD40"/>
    <property type="match status" value="6"/>
</dbReference>
<dbReference type="PRINTS" id="PR00320">
    <property type="entry name" value="GPROTEINBRPT"/>
</dbReference>
<dbReference type="PROSITE" id="PS50082">
    <property type="entry name" value="WD_REPEATS_2"/>
    <property type="match status" value="4"/>
</dbReference>
<dbReference type="InterPro" id="IPR036322">
    <property type="entry name" value="WD40_repeat_dom_sf"/>
</dbReference>
<reference evidence="5 6" key="1">
    <citation type="submission" date="2024-03" db="EMBL/GenBank/DDBJ databases">
        <title>WGS assembly of Saponaria officinalis var. Norfolk2.</title>
        <authorList>
            <person name="Jenkins J."/>
            <person name="Shu S."/>
            <person name="Grimwood J."/>
            <person name="Barry K."/>
            <person name="Goodstein D."/>
            <person name="Schmutz J."/>
            <person name="Leebens-Mack J."/>
            <person name="Osbourn A."/>
        </authorList>
    </citation>
    <scope>NUCLEOTIDE SEQUENCE [LARGE SCALE GENOMIC DNA]</scope>
    <source>
        <strain evidence="6">cv. Norfolk2</strain>
        <strain evidence="5">JIC</strain>
        <tissue evidence="5">Leaf</tissue>
    </source>
</reference>
<dbReference type="EMBL" id="JBDFQZ010000014">
    <property type="protein sequence ID" value="KAK9665208.1"/>
    <property type="molecule type" value="Genomic_DNA"/>
</dbReference>
<evidence type="ECO:0000256" key="3">
    <source>
        <dbReference type="PROSITE-ProRule" id="PRU00221"/>
    </source>
</evidence>
<dbReference type="InterPro" id="IPR040324">
    <property type="entry name" value="WDR44/Dgr2"/>
</dbReference>
<evidence type="ECO:0000256" key="2">
    <source>
        <dbReference type="ARBA" id="ARBA00022737"/>
    </source>
</evidence>
<accession>A0AAW1GNV1</accession>
<dbReference type="PANTHER" id="PTHR14221:SF57">
    <property type="entry name" value="TRANSDUCIN_WD40 REPEAT-LIKE SUPERFAMILY PROTEIN"/>
    <property type="match status" value="1"/>
</dbReference>
<evidence type="ECO:0000313" key="6">
    <source>
        <dbReference type="Proteomes" id="UP001443914"/>
    </source>
</evidence>
<dbReference type="EMBL" id="JBDFQZ010000014">
    <property type="protein sequence ID" value="KAK9665209.1"/>
    <property type="molecule type" value="Genomic_DNA"/>
</dbReference>
<protein>
    <submittedName>
        <fullName evidence="5">Uncharacterized protein</fullName>
    </submittedName>
</protein>
<dbReference type="Gene3D" id="2.130.10.10">
    <property type="entry name" value="YVTN repeat-like/Quinoprotein amine dehydrogenase"/>
    <property type="match status" value="1"/>
</dbReference>